<proteinExistence type="predicted"/>
<dbReference type="GO" id="GO:0016887">
    <property type="term" value="F:ATP hydrolysis activity"/>
    <property type="evidence" value="ECO:0007669"/>
    <property type="project" value="InterPro"/>
</dbReference>
<dbReference type="PROSITE" id="PS50893">
    <property type="entry name" value="ABC_TRANSPORTER_2"/>
    <property type="match status" value="1"/>
</dbReference>
<feature type="domain" description="ABC transporter" evidence="3">
    <location>
        <begin position="59"/>
        <end position="339"/>
    </location>
</feature>
<dbReference type="InterPro" id="IPR003439">
    <property type="entry name" value="ABC_transporter-like_ATP-bd"/>
</dbReference>
<keyword evidence="2" id="KW-0067">ATP-binding</keyword>
<evidence type="ECO:0000256" key="2">
    <source>
        <dbReference type="ARBA" id="ARBA00022840"/>
    </source>
</evidence>
<dbReference type="PANTHER" id="PTHR24223:SF415">
    <property type="entry name" value="FI20190P1"/>
    <property type="match status" value="1"/>
</dbReference>
<dbReference type="PANTHER" id="PTHR24223">
    <property type="entry name" value="ATP-BINDING CASSETTE SUB-FAMILY C"/>
    <property type="match status" value="1"/>
</dbReference>
<keyword evidence="5" id="KW-1185">Reference proteome</keyword>
<organism evidence="4 5">
    <name type="scientific">Aromia moschata</name>
    <dbReference type="NCBI Taxonomy" id="1265417"/>
    <lineage>
        <taxon>Eukaryota</taxon>
        <taxon>Metazoa</taxon>
        <taxon>Ecdysozoa</taxon>
        <taxon>Arthropoda</taxon>
        <taxon>Hexapoda</taxon>
        <taxon>Insecta</taxon>
        <taxon>Pterygota</taxon>
        <taxon>Neoptera</taxon>
        <taxon>Endopterygota</taxon>
        <taxon>Coleoptera</taxon>
        <taxon>Polyphaga</taxon>
        <taxon>Cucujiformia</taxon>
        <taxon>Chrysomeloidea</taxon>
        <taxon>Cerambycidae</taxon>
        <taxon>Cerambycinae</taxon>
        <taxon>Callichromatini</taxon>
        <taxon>Aromia</taxon>
    </lineage>
</organism>
<name>A0AAV8YHC5_9CUCU</name>
<dbReference type="InterPro" id="IPR017871">
    <property type="entry name" value="ABC_transporter-like_CS"/>
</dbReference>
<dbReference type="EMBL" id="JAPWTK010000090">
    <property type="protein sequence ID" value="KAJ8951073.1"/>
    <property type="molecule type" value="Genomic_DNA"/>
</dbReference>
<dbReference type="CDD" id="cd03244">
    <property type="entry name" value="ABCC_MRP_domain2"/>
    <property type="match status" value="1"/>
</dbReference>
<dbReference type="GO" id="GO:0005524">
    <property type="term" value="F:ATP binding"/>
    <property type="evidence" value="ECO:0007669"/>
    <property type="project" value="UniProtKB-KW"/>
</dbReference>
<dbReference type="Pfam" id="PF00005">
    <property type="entry name" value="ABC_tran"/>
    <property type="match status" value="1"/>
</dbReference>
<dbReference type="GO" id="GO:0042626">
    <property type="term" value="F:ATPase-coupled transmembrane transporter activity"/>
    <property type="evidence" value="ECO:0007669"/>
    <property type="project" value="TreeGrafter"/>
</dbReference>
<keyword evidence="1" id="KW-0547">Nucleotide-binding</keyword>
<comment type="caution">
    <text evidence="4">The sequence shown here is derived from an EMBL/GenBank/DDBJ whole genome shotgun (WGS) entry which is preliminary data.</text>
</comment>
<evidence type="ECO:0000313" key="4">
    <source>
        <dbReference type="EMBL" id="KAJ8951073.1"/>
    </source>
</evidence>
<evidence type="ECO:0000313" key="5">
    <source>
        <dbReference type="Proteomes" id="UP001162162"/>
    </source>
</evidence>
<evidence type="ECO:0000259" key="3">
    <source>
        <dbReference type="PROSITE" id="PS50893"/>
    </source>
</evidence>
<evidence type="ECO:0000256" key="1">
    <source>
        <dbReference type="ARBA" id="ARBA00022741"/>
    </source>
</evidence>
<protein>
    <recommendedName>
        <fullName evidence="3">ABC transporter domain-containing protein</fullName>
    </recommendedName>
</protein>
<dbReference type="InterPro" id="IPR027417">
    <property type="entry name" value="P-loop_NTPase"/>
</dbReference>
<dbReference type="AlphaFoldDB" id="A0AAV8YHC5"/>
<reference evidence="4" key="1">
    <citation type="journal article" date="2023" name="Insect Mol. Biol.">
        <title>Genome sequencing provides insights into the evolution of gene families encoding plant cell wall-degrading enzymes in longhorned beetles.</title>
        <authorList>
            <person name="Shin N.R."/>
            <person name="Okamura Y."/>
            <person name="Kirsch R."/>
            <person name="Pauchet Y."/>
        </authorList>
    </citation>
    <scope>NUCLEOTIDE SEQUENCE</scope>
    <source>
        <strain evidence="4">AMC_N1</strain>
    </source>
</reference>
<gene>
    <name evidence="4" type="ORF">NQ318_003771</name>
</gene>
<dbReference type="PROSITE" id="PS00211">
    <property type="entry name" value="ABC_TRANSPORTER_1"/>
    <property type="match status" value="1"/>
</dbReference>
<dbReference type="InterPro" id="IPR050173">
    <property type="entry name" value="ABC_transporter_C-like"/>
</dbReference>
<dbReference type="Gene3D" id="3.40.50.300">
    <property type="entry name" value="P-loop containing nucleotide triphosphate hydrolases"/>
    <property type="match status" value="1"/>
</dbReference>
<dbReference type="SUPFAM" id="SSF52540">
    <property type="entry name" value="P-loop containing nucleoside triphosphate hydrolases"/>
    <property type="match status" value="1"/>
</dbReference>
<dbReference type="Proteomes" id="UP001162162">
    <property type="component" value="Unassembled WGS sequence"/>
</dbReference>
<sequence length="369" mass="41613">MTYRFFTRYMNLKMKASSVSSSLVGLAISQSLILTGMLQYGMRQTAEVVNQLTSVERVLQYTTIEKEGPFDTPEDKMPALPWPDNGLIEFRNLSLIGIVGRTGAGKSSLISALFRLAPLEGNIFIDRVDTKQMGLTDLRNKISIIPQEPVLFSATLRYNLDPFNEFQDDVLWSALEENLPPRSPLLLTAWVSVLPTQAFRSGTVCLSPVLEIACLVHSHRSARPSVELKGVVSDLDFMVSDGGNNFSLGQRQLVCLARAVLRKIRSWCWMRLLQMTDSFIQDTIRQKFKHCTVLTIAHRLNTIMDSDRVLVMDAGLVVEFDHPHRLLQIPDGHFHKMVLETGPTMSLQLKDIALEAFKEKYDDVTITKL</sequence>
<accession>A0AAV8YHC5</accession>
<dbReference type="GO" id="GO:0016020">
    <property type="term" value="C:membrane"/>
    <property type="evidence" value="ECO:0007669"/>
    <property type="project" value="TreeGrafter"/>
</dbReference>